<comment type="caution">
    <text evidence="3">The sequence shown here is derived from an EMBL/GenBank/DDBJ whole genome shotgun (WGS) entry which is preliminary data.</text>
</comment>
<gene>
    <name evidence="3" type="ORF">SCF082_LOCUS7881</name>
</gene>
<reference evidence="3 4" key="1">
    <citation type="submission" date="2024-02" db="EMBL/GenBank/DDBJ databases">
        <authorList>
            <person name="Chen Y."/>
            <person name="Shah S."/>
            <person name="Dougan E. K."/>
            <person name="Thang M."/>
            <person name="Chan C."/>
        </authorList>
    </citation>
    <scope>NUCLEOTIDE SEQUENCE [LARGE SCALE GENOMIC DNA]</scope>
</reference>
<feature type="domain" description="Beta-lactamase-related" evidence="2">
    <location>
        <begin position="194"/>
        <end position="353"/>
    </location>
</feature>
<proteinExistence type="predicted"/>
<dbReference type="PANTHER" id="PTHR43283">
    <property type="entry name" value="BETA-LACTAMASE-RELATED"/>
    <property type="match status" value="1"/>
</dbReference>
<dbReference type="Gene3D" id="3.40.710.10">
    <property type="entry name" value="DD-peptidase/beta-lactamase superfamily"/>
    <property type="match status" value="1"/>
</dbReference>
<dbReference type="InterPro" id="IPR050789">
    <property type="entry name" value="Diverse_Enzym_Activities"/>
</dbReference>
<evidence type="ECO:0000313" key="4">
    <source>
        <dbReference type="Proteomes" id="UP001642464"/>
    </source>
</evidence>
<organism evidence="3 4">
    <name type="scientific">Durusdinium trenchii</name>
    <dbReference type="NCBI Taxonomy" id="1381693"/>
    <lineage>
        <taxon>Eukaryota</taxon>
        <taxon>Sar</taxon>
        <taxon>Alveolata</taxon>
        <taxon>Dinophyceae</taxon>
        <taxon>Suessiales</taxon>
        <taxon>Symbiodiniaceae</taxon>
        <taxon>Durusdinium</taxon>
    </lineage>
</organism>
<dbReference type="Proteomes" id="UP001642464">
    <property type="component" value="Unassembled WGS sequence"/>
</dbReference>
<name>A0ABP0IMA4_9DINO</name>
<keyword evidence="4" id="KW-1185">Reference proteome</keyword>
<evidence type="ECO:0000256" key="1">
    <source>
        <dbReference type="SAM" id="MobiDB-lite"/>
    </source>
</evidence>
<dbReference type="SUPFAM" id="SSF56601">
    <property type="entry name" value="beta-lactamase/transpeptidase-like"/>
    <property type="match status" value="1"/>
</dbReference>
<accession>A0ABP0IMA4</accession>
<dbReference type="InterPro" id="IPR012338">
    <property type="entry name" value="Beta-lactam/transpept-like"/>
</dbReference>
<dbReference type="Pfam" id="PF00144">
    <property type="entry name" value="Beta-lactamase"/>
    <property type="match status" value="1"/>
</dbReference>
<dbReference type="EMBL" id="CAXAMM010004481">
    <property type="protein sequence ID" value="CAK9003740.1"/>
    <property type="molecule type" value="Genomic_DNA"/>
</dbReference>
<evidence type="ECO:0000313" key="3">
    <source>
        <dbReference type="EMBL" id="CAK9003740.1"/>
    </source>
</evidence>
<feature type="region of interest" description="Disordered" evidence="1">
    <location>
        <begin position="110"/>
        <end position="135"/>
    </location>
</feature>
<dbReference type="InterPro" id="IPR001466">
    <property type="entry name" value="Beta-lactam-related"/>
</dbReference>
<sequence>MVTVIPEWRRVRGTVLQRARMYSRSMTPSQLGPDEVLQDVWVSRMGTPKSGTRRQGGPGMDNCLSFTGSARSDKLSPLAGEILDRLELLSREMRTEMRHMSTRLQSLEAGSVRHGGSRWQDGLEGTKAASKKMSERVEGIARRQEREGELMDPESDDAVPRKVYSFSNLFKTFPGRRCTLASAHESVFTASADWVTAGILVAHKGRLVYERYAPTALPSEQIELDSAAKTVSALLLGVLVTQGKLDIDRPLAQYKVKPAAYWGHLGTRNAYLAEAGRTSMIGEHQEYWPLITARHLMTHTSGLGKGPPGVTFEYNSGEHIQHLSALIRVLTSERYSSPVDWAEDQFAKPLGLQGLFAHDGLDGDISIGGGQLMSCSQLARIGQLMINWGRWPLSAAPTWPLDWLPWATNRTEVFQLVSKEYIREMTRPSFPQVVSTYGMLLWINHAVGPDDTSCCMCTCGACFGVPDPPIFGINEEAWFATGYLTRYLIMLPERETFVVSLGMDLTGSTPCSVSWSWLLGPSQAAGNGQGCGAEEESA</sequence>
<evidence type="ECO:0000259" key="2">
    <source>
        <dbReference type="Pfam" id="PF00144"/>
    </source>
</evidence>
<dbReference type="PANTHER" id="PTHR43283:SF7">
    <property type="entry name" value="BETA-LACTAMASE-RELATED DOMAIN-CONTAINING PROTEIN"/>
    <property type="match status" value="1"/>
</dbReference>
<protein>
    <submittedName>
        <fullName evidence="3">Beta-lactamase domain-containing protein</fullName>
    </submittedName>
</protein>